<dbReference type="OrthoDB" id="9800684at2"/>
<dbReference type="InterPro" id="IPR013096">
    <property type="entry name" value="Cupin_2"/>
</dbReference>
<dbReference type="Proteomes" id="UP000324853">
    <property type="component" value="Unassembled WGS sequence"/>
</dbReference>
<accession>A0A5S4WCP7</accession>
<dbReference type="EMBL" id="VSSR01000045">
    <property type="protein sequence ID" value="TYL79378.1"/>
    <property type="molecule type" value="Genomic_DNA"/>
</dbReference>
<name>A0A5S4WCP7_9BRAD</name>
<organism evidence="2 3">
    <name type="scientific">Bradyrhizobium cytisi</name>
    <dbReference type="NCBI Taxonomy" id="515489"/>
    <lineage>
        <taxon>Bacteria</taxon>
        <taxon>Pseudomonadati</taxon>
        <taxon>Pseudomonadota</taxon>
        <taxon>Alphaproteobacteria</taxon>
        <taxon>Hyphomicrobiales</taxon>
        <taxon>Nitrobacteraceae</taxon>
        <taxon>Bradyrhizobium</taxon>
    </lineage>
</organism>
<keyword evidence="3" id="KW-1185">Reference proteome</keyword>
<dbReference type="RefSeq" id="WP_148753975.1">
    <property type="nucleotide sequence ID" value="NZ_VSSR01000045.1"/>
</dbReference>
<protein>
    <submittedName>
        <fullName evidence="2">Cupin domain-containing protein</fullName>
    </submittedName>
</protein>
<dbReference type="SUPFAM" id="SSF51182">
    <property type="entry name" value="RmlC-like cupins"/>
    <property type="match status" value="1"/>
</dbReference>
<sequence>MLAAKSEAKSEVQVDNDEVRVTEWRLAPGSATGHHTHGMDYVIVPVVAGEMTIVAPNGERSKAQLAAGKSYFRKAGVQHDVLNETATEIVFLEIELKPRYA</sequence>
<gene>
    <name evidence="2" type="ORF">FXB38_26985</name>
</gene>
<dbReference type="Gene3D" id="2.60.120.10">
    <property type="entry name" value="Jelly Rolls"/>
    <property type="match status" value="1"/>
</dbReference>
<feature type="domain" description="Cupin type-2" evidence="1">
    <location>
        <begin position="23"/>
        <end position="94"/>
    </location>
</feature>
<dbReference type="InterPro" id="IPR011051">
    <property type="entry name" value="RmlC_Cupin_sf"/>
</dbReference>
<dbReference type="CDD" id="cd06982">
    <property type="entry name" value="cupin_BauB-like"/>
    <property type="match status" value="1"/>
</dbReference>
<evidence type="ECO:0000259" key="1">
    <source>
        <dbReference type="Pfam" id="PF07883"/>
    </source>
</evidence>
<dbReference type="InterPro" id="IPR014710">
    <property type="entry name" value="RmlC-like_jellyroll"/>
</dbReference>
<dbReference type="AlphaFoldDB" id="A0A5S4WCP7"/>
<comment type="caution">
    <text evidence="2">The sequence shown here is derived from an EMBL/GenBank/DDBJ whole genome shotgun (WGS) entry which is preliminary data.</text>
</comment>
<evidence type="ECO:0000313" key="3">
    <source>
        <dbReference type="Proteomes" id="UP000324853"/>
    </source>
</evidence>
<proteinExistence type="predicted"/>
<reference evidence="2 3" key="1">
    <citation type="submission" date="2019-08" db="EMBL/GenBank/DDBJ databases">
        <title>Bradyrhizobium hipponensis sp. nov., a rhizobium isolated from a Lupinus angustifolius root nodule in Tunisia.</title>
        <authorList>
            <person name="Off K."/>
            <person name="Rejili M."/>
            <person name="Mars M."/>
            <person name="Brachmann A."/>
            <person name="Marin M."/>
        </authorList>
    </citation>
    <scope>NUCLEOTIDE SEQUENCE [LARGE SCALE GENOMIC DNA]</scope>
    <source>
        <strain evidence="2 3">CTAW11</strain>
    </source>
</reference>
<dbReference type="Pfam" id="PF07883">
    <property type="entry name" value="Cupin_2"/>
    <property type="match status" value="1"/>
</dbReference>
<evidence type="ECO:0000313" key="2">
    <source>
        <dbReference type="EMBL" id="TYL79378.1"/>
    </source>
</evidence>